<dbReference type="EMBL" id="SWJE01000050">
    <property type="protein sequence ID" value="TKC77021.1"/>
    <property type="molecule type" value="Genomic_DNA"/>
</dbReference>
<gene>
    <name evidence="1" type="ORF">FAZ69_33020</name>
</gene>
<dbReference type="AlphaFoldDB" id="A0A4U1H8M5"/>
<reference evidence="1 2" key="1">
    <citation type="submission" date="2019-04" db="EMBL/GenBank/DDBJ databases">
        <title>Trinickia sp. 7GSK02, isolated from subtropical forest soil.</title>
        <authorList>
            <person name="Gao Z.-H."/>
            <person name="Qiu L.-H."/>
        </authorList>
    </citation>
    <scope>NUCLEOTIDE SEQUENCE [LARGE SCALE GENOMIC DNA]</scope>
    <source>
        <strain evidence="1 2">7GSK02</strain>
    </source>
</reference>
<proteinExistence type="predicted"/>
<feature type="non-terminal residue" evidence="1">
    <location>
        <position position="1"/>
    </location>
</feature>
<protein>
    <submittedName>
        <fullName evidence="1">AraC family transcriptional regulator</fullName>
    </submittedName>
</protein>
<evidence type="ECO:0000313" key="2">
    <source>
        <dbReference type="Proteomes" id="UP000305539"/>
    </source>
</evidence>
<keyword evidence="2" id="KW-1185">Reference proteome</keyword>
<organism evidence="1 2">
    <name type="scientific">Trinickia terrae</name>
    <dbReference type="NCBI Taxonomy" id="2571161"/>
    <lineage>
        <taxon>Bacteria</taxon>
        <taxon>Pseudomonadati</taxon>
        <taxon>Pseudomonadota</taxon>
        <taxon>Betaproteobacteria</taxon>
        <taxon>Burkholderiales</taxon>
        <taxon>Burkholderiaceae</taxon>
        <taxon>Trinickia</taxon>
    </lineage>
</organism>
<evidence type="ECO:0000313" key="1">
    <source>
        <dbReference type="EMBL" id="TKC77021.1"/>
    </source>
</evidence>
<dbReference type="Proteomes" id="UP000305539">
    <property type="component" value="Unassembled WGS sequence"/>
</dbReference>
<feature type="non-terminal residue" evidence="1">
    <location>
        <position position="124"/>
    </location>
</feature>
<name>A0A4U1H8M5_9BURK</name>
<sequence length="124" mass="13410">LVEALRRDLFAQHELHGSERLADHIYWRSVIAEFDQGEAPVRGSAPEGTALPLLASRVEYLGRLVSLAQGQSAVNESLKEYVSWSRKAGLNDYHRSLCLEITLAAVAGHATPIAEAMLDASGAA</sequence>
<accession>A0A4U1H8M5</accession>
<comment type="caution">
    <text evidence="1">The sequence shown here is derived from an EMBL/GenBank/DDBJ whole genome shotgun (WGS) entry which is preliminary data.</text>
</comment>